<dbReference type="GO" id="GO:0004671">
    <property type="term" value="F:protein C-terminal S-isoprenylcysteine carboxyl O-methyltransferase activity"/>
    <property type="evidence" value="ECO:0007669"/>
    <property type="project" value="InterPro"/>
</dbReference>
<evidence type="ECO:0000256" key="2">
    <source>
        <dbReference type="ARBA" id="ARBA00022692"/>
    </source>
</evidence>
<dbReference type="InterPro" id="IPR007269">
    <property type="entry name" value="ICMT_MeTrfase"/>
</dbReference>
<comment type="subcellular location">
    <subcellularLocation>
        <location evidence="1">Membrane</location>
        <topology evidence="1">Multi-pass membrane protein</topology>
    </subcellularLocation>
</comment>
<dbReference type="Gene3D" id="1.20.120.1630">
    <property type="match status" value="1"/>
</dbReference>
<reference evidence="6" key="1">
    <citation type="submission" date="2021-01" db="EMBL/GenBank/DDBJ databases">
        <title>Whole genome shotgun sequence of Sphaerisporangium rufum NBRC 109079.</title>
        <authorList>
            <person name="Komaki H."/>
            <person name="Tamura T."/>
        </authorList>
    </citation>
    <scope>NUCLEOTIDE SEQUENCE</scope>
    <source>
        <strain evidence="6">NBRC 109079</strain>
    </source>
</reference>
<keyword evidence="4 5" id="KW-0472">Membrane</keyword>
<feature type="transmembrane region" description="Helical" evidence="5">
    <location>
        <begin position="63"/>
        <end position="82"/>
    </location>
</feature>
<evidence type="ECO:0000256" key="4">
    <source>
        <dbReference type="ARBA" id="ARBA00023136"/>
    </source>
</evidence>
<keyword evidence="7" id="KW-1185">Reference proteome</keyword>
<evidence type="ECO:0000313" key="6">
    <source>
        <dbReference type="EMBL" id="GII79190.1"/>
    </source>
</evidence>
<dbReference type="GO" id="GO:0016020">
    <property type="term" value="C:membrane"/>
    <property type="evidence" value="ECO:0007669"/>
    <property type="project" value="UniProtKB-SubCell"/>
</dbReference>
<proteinExistence type="predicted"/>
<dbReference type="Proteomes" id="UP000655287">
    <property type="component" value="Unassembled WGS sequence"/>
</dbReference>
<evidence type="ECO:0000313" key="7">
    <source>
        <dbReference type="Proteomes" id="UP000655287"/>
    </source>
</evidence>
<name>A0A919R8D2_9ACTN</name>
<gene>
    <name evidence="6" type="ORF">Sru01_41720</name>
</gene>
<keyword evidence="3 5" id="KW-1133">Transmembrane helix</keyword>
<dbReference type="Pfam" id="PF04140">
    <property type="entry name" value="ICMT"/>
    <property type="match status" value="1"/>
</dbReference>
<keyword evidence="6" id="KW-0808">Transferase</keyword>
<sequence length="197" mass="20940">MTLPPGAAAQALAAPVSSVDMSPWYLVLVLLVGAERLAELVVARRNTRWALARGGRVSGRGHYPFMVVLHTGLLAGCLLETALADRPFVPALGWPMVALVAAAQALRWWCITSLGRQWNTEVIVVPGLPLVRRGPYRLGWLRHPNYVAVAVEGAALPLVHGAFVTAVVFTVLNAGLMVVRVRCEEAALAAVAGEAPA</sequence>
<accession>A0A919R8D2</accession>
<feature type="transmembrane region" description="Helical" evidence="5">
    <location>
        <begin position="146"/>
        <end position="172"/>
    </location>
</feature>
<feature type="transmembrane region" description="Helical" evidence="5">
    <location>
        <begin position="23"/>
        <end position="42"/>
    </location>
</feature>
<evidence type="ECO:0000256" key="1">
    <source>
        <dbReference type="ARBA" id="ARBA00004141"/>
    </source>
</evidence>
<dbReference type="GO" id="GO:0032259">
    <property type="term" value="P:methylation"/>
    <property type="evidence" value="ECO:0007669"/>
    <property type="project" value="UniProtKB-KW"/>
</dbReference>
<keyword evidence="6" id="KW-0489">Methyltransferase</keyword>
<evidence type="ECO:0000256" key="5">
    <source>
        <dbReference type="SAM" id="Phobius"/>
    </source>
</evidence>
<protein>
    <submittedName>
        <fullName evidence="6">Isoprenylcysteine carboxyl methyltransferase</fullName>
    </submittedName>
</protein>
<dbReference type="AlphaFoldDB" id="A0A919R8D2"/>
<evidence type="ECO:0000256" key="3">
    <source>
        <dbReference type="ARBA" id="ARBA00022989"/>
    </source>
</evidence>
<comment type="caution">
    <text evidence="6">The sequence shown here is derived from an EMBL/GenBank/DDBJ whole genome shotgun (WGS) entry which is preliminary data.</text>
</comment>
<dbReference type="EMBL" id="BOOU01000055">
    <property type="protein sequence ID" value="GII79190.1"/>
    <property type="molecule type" value="Genomic_DNA"/>
</dbReference>
<keyword evidence="2 5" id="KW-0812">Transmembrane</keyword>
<organism evidence="6 7">
    <name type="scientific">Sphaerisporangium rufum</name>
    <dbReference type="NCBI Taxonomy" id="1381558"/>
    <lineage>
        <taxon>Bacteria</taxon>
        <taxon>Bacillati</taxon>
        <taxon>Actinomycetota</taxon>
        <taxon>Actinomycetes</taxon>
        <taxon>Streptosporangiales</taxon>
        <taxon>Streptosporangiaceae</taxon>
        <taxon>Sphaerisporangium</taxon>
    </lineage>
</organism>